<feature type="transmembrane region" description="Helical" evidence="8">
    <location>
        <begin position="197"/>
        <end position="217"/>
    </location>
</feature>
<evidence type="ECO:0000256" key="3">
    <source>
        <dbReference type="ARBA" id="ARBA00022475"/>
    </source>
</evidence>
<feature type="domain" description="Type II secretion system protein GspF" evidence="9">
    <location>
        <begin position="209"/>
        <end position="329"/>
    </location>
</feature>
<dbReference type="AlphaFoldDB" id="A0A3G4V8A7"/>
<keyword evidence="3" id="KW-1003">Cell membrane</keyword>
<evidence type="ECO:0000256" key="1">
    <source>
        <dbReference type="ARBA" id="ARBA00004429"/>
    </source>
</evidence>
<comment type="subcellular location">
    <subcellularLocation>
        <location evidence="1">Cell inner membrane</location>
        <topology evidence="1">Multi-pass membrane protein</topology>
    </subcellularLocation>
</comment>
<keyword evidence="5 8" id="KW-0812">Transmembrane</keyword>
<gene>
    <name evidence="10" type="ORF">ECB94_06670</name>
</gene>
<evidence type="ECO:0000256" key="2">
    <source>
        <dbReference type="ARBA" id="ARBA00005745"/>
    </source>
</evidence>
<dbReference type="InterPro" id="IPR003004">
    <property type="entry name" value="GspF/PilC"/>
</dbReference>
<accession>A0A3G4V8A7</accession>
<feature type="transmembrane region" description="Helical" evidence="8">
    <location>
        <begin position="107"/>
        <end position="129"/>
    </location>
</feature>
<evidence type="ECO:0000256" key="8">
    <source>
        <dbReference type="SAM" id="Phobius"/>
    </source>
</evidence>
<evidence type="ECO:0000259" key="9">
    <source>
        <dbReference type="Pfam" id="PF00482"/>
    </source>
</evidence>
<proteinExistence type="inferred from homology"/>
<evidence type="ECO:0000256" key="7">
    <source>
        <dbReference type="ARBA" id="ARBA00023136"/>
    </source>
</evidence>
<dbReference type="EMBL" id="CP033577">
    <property type="protein sequence ID" value="AYV21013.1"/>
    <property type="molecule type" value="Genomic_DNA"/>
</dbReference>
<name>A0A3G4V8A7_9VIBR</name>
<comment type="similarity">
    <text evidence="2">Belongs to the GSP F family.</text>
</comment>
<dbReference type="GO" id="GO:0005886">
    <property type="term" value="C:plasma membrane"/>
    <property type="evidence" value="ECO:0007669"/>
    <property type="project" value="UniProtKB-SubCell"/>
</dbReference>
<evidence type="ECO:0000256" key="4">
    <source>
        <dbReference type="ARBA" id="ARBA00022519"/>
    </source>
</evidence>
<dbReference type="Pfam" id="PF00482">
    <property type="entry name" value="T2SSF"/>
    <property type="match status" value="1"/>
</dbReference>
<organism evidence="10 11">
    <name type="scientific">Vibrio mediterranei</name>
    <dbReference type="NCBI Taxonomy" id="689"/>
    <lineage>
        <taxon>Bacteria</taxon>
        <taxon>Pseudomonadati</taxon>
        <taxon>Pseudomonadota</taxon>
        <taxon>Gammaproteobacteria</taxon>
        <taxon>Vibrionales</taxon>
        <taxon>Vibrionaceae</taxon>
        <taxon>Vibrio</taxon>
    </lineage>
</organism>
<feature type="transmembrane region" description="Helical" evidence="8">
    <location>
        <begin position="149"/>
        <end position="177"/>
    </location>
</feature>
<keyword evidence="6 8" id="KW-1133">Transmembrane helix</keyword>
<dbReference type="GO" id="GO:0015628">
    <property type="term" value="P:protein secretion by the type II secretion system"/>
    <property type="evidence" value="ECO:0007669"/>
    <property type="project" value="TreeGrafter"/>
</dbReference>
<evidence type="ECO:0000313" key="11">
    <source>
        <dbReference type="Proteomes" id="UP000279760"/>
    </source>
</evidence>
<reference evidence="10 11" key="1">
    <citation type="submission" date="2018-11" db="EMBL/GenBank/DDBJ databases">
        <title>Complete Genome Sequence of Vbrio mediterranei 117-T6: a Potential Pathogen Bacteria Isolated from the Conchocelis of Pyropia.</title>
        <authorList>
            <person name="Liu Q."/>
        </authorList>
    </citation>
    <scope>NUCLEOTIDE SEQUENCE [LARGE SCALE GENOMIC DNA]</scope>
    <source>
        <strain evidence="10 11">117-T6</strain>
    </source>
</reference>
<feature type="transmembrane region" description="Helical" evidence="8">
    <location>
        <begin position="311"/>
        <end position="330"/>
    </location>
</feature>
<evidence type="ECO:0000256" key="6">
    <source>
        <dbReference type="ARBA" id="ARBA00022989"/>
    </source>
</evidence>
<dbReference type="InterPro" id="IPR042094">
    <property type="entry name" value="T2SS_GspF_sf"/>
</dbReference>
<dbReference type="PANTHER" id="PTHR30012:SF7">
    <property type="entry name" value="PROTEIN TRANSPORT PROTEIN HOFC HOMOLOG"/>
    <property type="match status" value="1"/>
</dbReference>
<evidence type="ECO:0000256" key="5">
    <source>
        <dbReference type="ARBA" id="ARBA00022692"/>
    </source>
</evidence>
<dbReference type="Gene3D" id="1.20.81.30">
    <property type="entry name" value="Type II secretion system (T2SS), domain F"/>
    <property type="match status" value="1"/>
</dbReference>
<keyword evidence="4" id="KW-0997">Cell inner membrane</keyword>
<dbReference type="PANTHER" id="PTHR30012">
    <property type="entry name" value="GENERAL SECRETION PATHWAY PROTEIN"/>
    <property type="match status" value="1"/>
</dbReference>
<dbReference type="RefSeq" id="WP_124940265.1">
    <property type="nucleotide sequence ID" value="NZ_CP033577.1"/>
</dbReference>
<evidence type="ECO:0000313" key="10">
    <source>
        <dbReference type="EMBL" id="AYV21013.1"/>
    </source>
</evidence>
<keyword evidence="7 8" id="KW-0472">Membrane</keyword>
<protein>
    <recommendedName>
        <fullName evidence="9">Type II secretion system protein GspF domain-containing protein</fullName>
    </recommendedName>
</protein>
<sequence length="336" mass="37484">MYKSNVRVEIYEAFIDCLKNNVSVVSFLESNITINKSIKNKEMVKLYTNLLDVYNLKGDLVLLLEGEIPDDEMLILKLSSEAGDMIVGIQRAYDICMLKKKSTDKMVSALIGPVVMVGLVLLMIGGYSIKVFPEFESVIPVEQWPSVSSTLYALGGFIFSIGFPILISAFLLFIFLFNKYLKNGVGNFREKLSNFPIVSILTLNYASVFLGVLSLMIRLNVPVGHTFMNFKSTTNSKWIQKHMTRMQDRQAEGLPLGDVLNTGFLPIQLVSKLALYAESADLSMAADKIFLNSQSHLSKDLDNLSAKLKTIATIIISIFAVWIYLSIMMLSNSLAP</sequence>
<dbReference type="InterPro" id="IPR018076">
    <property type="entry name" value="T2SS_GspF_dom"/>
</dbReference>
<dbReference type="Proteomes" id="UP000279760">
    <property type="component" value="Chromosome 1"/>
</dbReference>